<keyword evidence="1" id="KW-0413">Isomerase</keyword>
<name>A0A7C9VL16_9BRAD</name>
<dbReference type="EMBL" id="JAAMRR010000460">
    <property type="protein sequence ID" value="NGX95311.1"/>
    <property type="molecule type" value="Genomic_DNA"/>
</dbReference>
<sequence length="102" mass="11866">MNYNLSVFADEISRDFKTQLQVLKKFNIKYIEFRSVNDVQLIEYSDKSINEFNKQLNNEGIKVSSLASPIGKIEVNGDLKTHYEKFKRTVEIAEMIGAPYIR</sequence>
<gene>
    <name evidence="1" type="ORF">G4V63_08810</name>
</gene>
<dbReference type="InterPro" id="IPR036237">
    <property type="entry name" value="Xyl_isomerase-like_sf"/>
</dbReference>
<evidence type="ECO:0000313" key="1">
    <source>
        <dbReference type="EMBL" id="NGX95311.1"/>
    </source>
</evidence>
<dbReference type="Gene3D" id="3.20.20.150">
    <property type="entry name" value="Divalent-metal-dependent TIM barrel enzymes"/>
    <property type="match status" value="1"/>
</dbReference>
<dbReference type="SUPFAM" id="SSF51658">
    <property type="entry name" value="Xylose isomerase-like"/>
    <property type="match status" value="1"/>
</dbReference>
<proteinExistence type="predicted"/>
<dbReference type="GO" id="GO:0016853">
    <property type="term" value="F:isomerase activity"/>
    <property type="evidence" value="ECO:0007669"/>
    <property type="project" value="UniProtKB-KW"/>
</dbReference>
<comment type="caution">
    <text evidence="1">The sequence shown here is derived from an EMBL/GenBank/DDBJ whole genome shotgun (WGS) entry which is preliminary data.</text>
</comment>
<dbReference type="Proteomes" id="UP000480266">
    <property type="component" value="Unassembled WGS sequence"/>
</dbReference>
<organism evidence="1 2">
    <name type="scientific">Candidatus Afipia apatlaquensis</name>
    <dbReference type="NCBI Taxonomy" id="2712852"/>
    <lineage>
        <taxon>Bacteria</taxon>
        <taxon>Pseudomonadati</taxon>
        <taxon>Pseudomonadota</taxon>
        <taxon>Alphaproteobacteria</taxon>
        <taxon>Hyphomicrobiales</taxon>
        <taxon>Nitrobacteraceae</taxon>
        <taxon>Afipia</taxon>
    </lineage>
</organism>
<evidence type="ECO:0000313" key="2">
    <source>
        <dbReference type="Proteomes" id="UP000480266"/>
    </source>
</evidence>
<reference evidence="1" key="1">
    <citation type="submission" date="2020-02" db="EMBL/GenBank/DDBJ databases">
        <title>Draft genome sequence of Candidatus Afipia apatlaquensis IBT-C3, a potential strain for decolorization of textile dyes.</title>
        <authorList>
            <person name="Sanchez-Reyes A."/>
            <person name="Breton-Deval L."/>
            <person name="Mangelson H."/>
            <person name="Sanchez-Flores A."/>
        </authorList>
    </citation>
    <scope>NUCLEOTIDE SEQUENCE [LARGE SCALE GENOMIC DNA]</scope>
    <source>
        <strain evidence="1">IBT-C3</strain>
    </source>
</reference>
<dbReference type="AlphaFoldDB" id="A0A7C9VL16"/>
<feature type="non-terminal residue" evidence="1">
    <location>
        <position position="102"/>
    </location>
</feature>
<accession>A0A7C9VL16</accession>
<protein>
    <submittedName>
        <fullName evidence="1">Sugar phosphate isomerase/epimerase</fullName>
    </submittedName>
</protein>
<keyword evidence="2" id="KW-1185">Reference proteome</keyword>